<sequence>MGVGVPAVISRKGVAVLAPNLHWRDFPVRAALQDRLPVPVCVDNDANVVALAEARVGSGAGCASLFFITIGTGIGGGIVFDGRLYHGASFDPGEIGHVCILPDGPLCGCGQKGCLEALSSGTAMVRDARAALAGGRRSKALDLAEGRPERVTPEVICRAAQAGDGLARDIVRSAAEYLGIAVSNVIHLLSPEVIAIGGGISEAGPILLDPLVETARRRTLPGMFAHTRVVQAQLRNDAGAIGAGLLVF</sequence>
<comment type="caution">
    <text evidence="2">The sequence shown here is derived from an EMBL/GenBank/DDBJ whole genome shotgun (WGS) entry which is preliminary data.</text>
</comment>
<evidence type="ECO:0000313" key="3">
    <source>
        <dbReference type="Proteomes" id="UP000178606"/>
    </source>
</evidence>
<accession>A0A1F6D2U9</accession>
<dbReference type="InterPro" id="IPR049874">
    <property type="entry name" value="ROK_cs"/>
</dbReference>
<protein>
    <recommendedName>
        <fullName evidence="4">Glucokinase</fullName>
    </recommendedName>
</protein>
<dbReference type="PANTHER" id="PTHR18964:SF149">
    <property type="entry name" value="BIFUNCTIONAL UDP-N-ACETYLGLUCOSAMINE 2-EPIMERASE_N-ACETYLMANNOSAMINE KINASE"/>
    <property type="match status" value="1"/>
</dbReference>
<proteinExistence type="inferred from homology"/>
<gene>
    <name evidence="2" type="ORF">A3F84_16550</name>
</gene>
<dbReference type="Pfam" id="PF00480">
    <property type="entry name" value="ROK"/>
    <property type="match status" value="1"/>
</dbReference>
<organism evidence="2 3">
    <name type="scientific">Handelsmanbacteria sp. (strain RIFCSPLOWO2_12_FULL_64_10)</name>
    <dbReference type="NCBI Taxonomy" id="1817868"/>
    <lineage>
        <taxon>Bacteria</taxon>
        <taxon>Candidatus Handelsmaniibacteriota</taxon>
    </lineage>
</organism>
<dbReference type="PANTHER" id="PTHR18964">
    <property type="entry name" value="ROK (REPRESSOR, ORF, KINASE) FAMILY"/>
    <property type="match status" value="1"/>
</dbReference>
<evidence type="ECO:0000256" key="1">
    <source>
        <dbReference type="ARBA" id="ARBA00006479"/>
    </source>
</evidence>
<comment type="similarity">
    <text evidence="1">Belongs to the ROK (NagC/XylR) family.</text>
</comment>
<dbReference type="SUPFAM" id="SSF53067">
    <property type="entry name" value="Actin-like ATPase domain"/>
    <property type="match status" value="1"/>
</dbReference>
<dbReference type="PROSITE" id="PS01125">
    <property type="entry name" value="ROK"/>
    <property type="match status" value="1"/>
</dbReference>
<name>A0A1F6D2U9_HANXR</name>
<dbReference type="InterPro" id="IPR043129">
    <property type="entry name" value="ATPase_NBD"/>
</dbReference>
<evidence type="ECO:0000313" key="2">
    <source>
        <dbReference type="EMBL" id="OGG55764.1"/>
    </source>
</evidence>
<reference evidence="2 3" key="1">
    <citation type="journal article" date="2016" name="Nat. Commun.">
        <title>Thousands of microbial genomes shed light on interconnected biogeochemical processes in an aquifer system.</title>
        <authorList>
            <person name="Anantharaman K."/>
            <person name="Brown C.T."/>
            <person name="Hug L.A."/>
            <person name="Sharon I."/>
            <person name="Castelle C.J."/>
            <person name="Probst A.J."/>
            <person name="Thomas B.C."/>
            <person name="Singh A."/>
            <person name="Wilkins M.J."/>
            <person name="Karaoz U."/>
            <person name="Brodie E.L."/>
            <person name="Williams K.H."/>
            <person name="Hubbard S.S."/>
            <person name="Banfield J.F."/>
        </authorList>
    </citation>
    <scope>NUCLEOTIDE SEQUENCE [LARGE SCALE GENOMIC DNA]</scope>
    <source>
        <strain evidence="3">RIFCSPLOWO2_12_FULL_64_10</strain>
    </source>
</reference>
<dbReference type="AlphaFoldDB" id="A0A1F6D2U9"/>
<dbReference type="Gene3D" id="3.30.420.40">
    <property type="match status" value="2"/>
</dbReference>
<evidence type="ECO:0008006" key="4">
    <source>
        <dbReference type="Google" id="ProtNLM"/>
    </source>
</evidence>
<dbReference type="EMBL" id="MFKF01000061">
    <property type="protein sequence ID" value="OGG55764.1"/>
    <property type="molecule type" value="Genomic_DNA"/>
</dbReference>
<dbReference type="Proteomes" id="UP000178606">
    <property type="component" value="Unassembled WGS sequence"/>
</dbReference>
<dbReference type="InterPro" id="IPR000600">
    <property type="entry name" value="ROK"/>
</dbReference>